<gene>
    <name evidence="6" type="ORF">SAMN05421578_106314</name>
</gene>
<dbReference type="Pfam" id="PF00872">
    <property type="entry name" value="Transposase_mut"/>
    <property type="match status" value="1"/>
</dbReference>
<dbReference type="InterPro" id="IPR001207">
    <property type="entry name" value="Transposase_mutator"/>
</dbReference>
<comment type="similarity">
    <text evidence="2">Belongs to the transposase mutator family.</text>
</comment>
<reference evidence="6 7" key="1">
    <citation type="submission" date="2017-01" db="EMBL/GenBank/DDBJ databases">
        <authorList>
            <person name="Varghese N."/>
            <person name="Submissions S."/>
        </authorList>
    </citation>
    <scope>NUCLEOTIDE SEQUENCE [LARGE SCALE GENOMIC DNA]</scope>
    <source>
        <strain evidence="6 7">ATCC 23464</strain>
    </source>
</reference>
<comment type="function">
    <text evidence="1">Required for the transposition of the insertion element.</text>
</comment>
<proteinExistence type="inferred from homology"/>
<keyword evidence="7" id="KW-1185">Reference proteome</keyword>
<accession>A0ABY1K0F7</accession>
<dbReference type="EMBL" id="FTNK01000006">
    <property type="protein sequence ID" value="SIR08061.1"/>
    <property type="molecule type" value="Genomic_DNA"/>
</dbReference>
<evidence type="ECO:0000256" key="2">
    <source>
        <dbReference type="ARBA" id="ARBA00010961"/>
    </source>
</evidence>
<evidence type="ECO:0000313" key="6">
    <source>
        <dbReference type="EMBL" id="SIR08061.1"/>
    </source>
</evidence>
<evidence type="ECO:0000256" key="4">
    <source>
        <dbReference type="ARBA" id="ARBA00023125"/>
    </source>
</evidence>
<evidence type="ECO:0000256" key="3">
    <source>
        <dbReference type="ARBA" id="ARBA00022578"/>
    </source>
</evidence>
<evidence type="ECO:0000313" key="7">
    <source>
        <dbReference type="Proteomes" id="UP000186666"/>
    </source>
</evidence>
<sequence>MKQRGTEQILLFISDRLTGIVHAIQEIYYCVHLARNIAHKVRVNRAEICEDFKSVYRSEDDAAGKAALATFCDKWTYPKVVKSLIDFINVIPTAQLLH</sequence>
<comment type="caution">
    <text evidence="6">The sequence shown here is derived from an EMBL/GenBank/DDBJ whole genome shotgun (WGS) entry which is preliminary data.</text>
</comment>
<evidence type="ECO:0000256" key="5">
    <source>
        <dbReference type="ARBA" id="ARBA00023172"/>
    </source>
</evidence>
<evidence type="ECO:0000256" key="1">
    <source>
        <dbReference type="ARBA" id="ARBA00002190"/>
    </source>
</evidence>
<protein>
    <submittedName>
        <fullName evidence="6">Transposase, Mutator family</fullName>
    </submittedName>
</protein>
<name>A0ABY1K0F7_9BACL</name>
<keyword evidence="5" id="KW-0233">DNA recombination</keyword>
<keyword evidence="3" id="KW-0815">Transposition</keyword>
<dbReference type="Proteomes" id="UP000186666">
    <property type="component" value="Unassembled WGS sequence"/>
</dbReference>
<organism evidence="6 7">
    <name type="scientific">Paenibacillus macquariensis</name>
    <dbReference type="NCBI Taxonomy" id="948756"/>
    <lineage>
        <taxon>Bacteria</taxon>
        <taxon>Bacillati</taxon>
        <taxon>Bacillota</taxon>
        <taxon>Bacilli</taxon>
        <taxon>Bacillales</taxon>
        <taxon>Paenibacillaceae</taxon>
        <taxon>Paenibacillus</taxon>
    </lineage>
</organism>
<keyword evidence="4" id="KW-0238">DNA-binding</keyword>